<feature type="region of interest" description="Disordered" evidence="1">
    <location>
        <begin position="127"/>
        <end position="174"/>
    </location>
</feature>
<dbReference type="EMBL" id="LNIX01000003">
    <property type="protein sequence ID" value="OXA58582.1"/>
    <property type="molecule type" value="Genomic_DNA"/>
</dbReference>
<evidence type="ECO:0000256" key="1">
    <source>
        <dbReference type="SAM" id="MobiDB-lite"/>
    </source>
</evidence>
<feature type="compositionally biased region" description="Basic and acidic residues" evidence="1">
    <location>
        <begin position="1"/>
        <end position="18"/>
    </location>
</feature>
<evidence type="ECO:0000313" key="2">
    <source>
        <dbReference type="EMBL" id="OXA58582.1"/>
    </source>
</evidence>
<feature type="region of interest" description="Disordered" evidence="1">
    <location>
        <begin position="221"/>
        <end position="293"/>
    </location>
</feature>
<protein>
    <submittedName>
        <fullName evidence="2">Uncharacterized protein</fullName>
    </submittedName>
</protein>
<feature type="compositionally biased region" description="Basic and acidic residues" evidence="1">
    <location>
        <begin position="128"/>
        <end position="155"/>
    </location>
</feature>
<feature type="region of interest" description="Disordered" evidence="1">
    <location>
        <begin position="1"/>
        <end position="43"/>
    </location>
</feature>
<proteinExistence type="predicted"/>
<comment type="caution">
    <text evidence="2">The sequence shown here is derived from an EMBL/GenBank/DDBJ whole genome shotgun (WGS) entry which is preliminary data.</text>
</comment>
<evidence type="ECO:0000313" key="3">
    <source>
        <dbReference type="Proteomes" id="UP000198287"/>
    </source>
</evidence>
<reference evidence="2 3" key="1">
    <citation type="submission" date="2015-12" db="EMBL/GenBank/DDBJ databases">
        <title>The genome of Folsomia candida.</title>
        <authorList>
            <person name="Faddeeva A."/>
            <person name="Derks M.F."/>
            <person name="Anvar Y."/>
            <person name="Smit S."/>
            <person name="Van Straalen N."/>
            <person name="Roelofs D."/>
        </authorList>
    </citation>
    <scope>NUCLEOTIDE SEQUENCE [LARGE SCALE GENOMIC DNA]</scope>
    <source>
        <strain evidence="2 3">VU population</strain>
        <tissue evidence="2">Whole body</tissue>
    </source>
</reference>
<keyword evidence="3" id="KW-1185">Reference proteome</keyword>
<organism evidence="2 3">
    <name type="scientific">Folsomia candida</name>
    <name type="common">Springtail</name>
    <dbReference type="NCBI Taxonomy" id="158441"/>
    <lineage>
        <taxon>Eukaryota</taxon>
        <taxon>Metazoa</taxon>
        <taxon>Ecdysozoa</taxon>
        <taxon>Arthropoda</taxon>
        <taxon>Hexapoda</taxon>
        <taxon>Collembola</taxon>
        <taxon>Entomobryomorpha</taxon>
        <taxon>Isotomoidea</taxon>
        <taxon>Isotomidae</taxon>
        <taxon>Proisotominae</taxon>
        <taxon>Folsomia</taxon>
    </lineage>
</organism>
<feature type="compositionally biased region" description="Basic and acidic residues" evidence="1">
    <location>
        <begin position="262"/>
        <end position="275"/>
    </location>
</feature>
<dbReference type="Proteomes" id="UP000198287">
    <property type="component" value="Unassembled WGS sequence"/>
</dbReference>
<accession>A0A226ELR1</accession>
<feature type="compositionally biased region" description="Acidic residues" evidence="1">
    <location>
        <begin position="19"/>
        <end position="31"/>
    </location>
</feature>
<dbReference type="AlphaFoldDB" id="A0A226ELR1"/>
<sequence length="293" mass="32820">MDKKKVGESKSPKVHTDDASEDFPIENDESENPSTPQAGTTKTVKVTVLDKSGVKRKIKISRQIKSLNKIEVPTLPPSSAILDESSEPEKEVYVNKNFMYIHLLFSYAKYIDIFVFMVFDSAPKTKHQPAEKTVSEAKTKEKRPSSPPKEQKKLSEAIPIAPIESNLQSNVEEDSEVLIPEQSFLTSALDDEPKNKKRRIKVLTGTYRKFFDLIALNTELEDTGSSVSPTDSSGEHQGDEDESHPDMNWISQDGTDEEPDAENAKIDNQKFEKVLEPSVDMSHLGPKPLPLLH</sequence>
<name>A0A226ELR1_FOLCA</name>
<feature type="compositionally biased region" description="Polar residues" evidence="1">
    <location>
        <begin position="223"/>
        <end position="232"/>
    </location>
</feature>
<gene>
    <name evidence="2" type="ORF">Fcan01_07313</name>
</gene>